<evidence type="ECO:0000256" key="5">
    <source>
        <dbReference type="ARBA" id="ARBA00022989"/>
    </source>
</evidence>
<evidence type="ECO:0000256" key="3">
    <source>
        <dbReference type="ARBA" id="ARBA00022448"/>
    </source>
</evidence>
<accession>A0A4R6BTD5</accession>
<evidence type="ECO:0000313" key="8">
    <source>
        <dbReference type="EMBL" id="TDM07332.1"/>
    </source>
</evidence>
<dbReference type="GO" id="GO:0005886">
    <property type="term" value="C:plasma membrane"/>
    <property type="evidence" value="ECO:0007669"/>
    <property type="project" value="UniProtKB-ARBA"/>
</dbReference>
<dbReference type="InterPro" id="IPR006042">
    <property type="entry name" value="Xan_ur_permease"/>
</dbReference>
<feature type="transmembrane region" description="Helical" evidence="7">
    <location>
        <begin position="350"/>
        <end position="372"/>
    </location>
</feature>
<keyword evidence="6 7" id="KW-0472">Membrane</keyword>
<dbReference type="AlphaFoldDB" id="A0A4R6BTD5"/>
<comment type="caution">
    <text evidence="8">The sequence shown here is derived from an EMBL/GenBank/DDBJ whole genome shotgun (WGS) entry which is preliminary data.</text>
</comment>
<dbReference type="OrthoDB" id="9779092at2"/>
<dbReference type="GO" id="GO:0042907">
    <property type="term" value="F:xanthine transmembrane transporter activity"/>
    <property type="evidence" value="ECO:0007669"/>
    <property type="project" value="TreeGrafter"/>
</dbReference>
<dbReference type="NCBIfam" id="TIGR00801">
    <property type="entry name" value="ncs2"/>
    <property type="match status" value="1"/>
</dbReference>
<evidence type="ECO:0000256" key="2">
    <source>
        <dbReference type="ARBA" id="ARBA00008821"/>
    </source>
</evidence>
<feature type="transmembrane region" description="Helical" evidence="7">
    <location>
        <begin position="407"/>
        <end position="428"/>
    </location>
</feature>
<name>A0A4R6BTD5_9STAP</name>
<dbReference type="PROSITE" id="PS01116">
    <property type="entry name" value="XANTH_URACIL_PERMASE"/>
    <property type="match status" value="1"/>
</dbReference>
<protein>
    <submittedName>
        <fullName evidence="8">Uracil permease</fullName>
    </submittedName>
</protein>
<keyword evidence="4 7" id="KW-0812">Transmembrane</keyword>
<organism evidence="8 9">
    <name type="scientific">Macrococcus lamae</name>
    <dbReference type="NCBI Taxonomy" id="198484"/>
    <lineage>
        <taxon>Bacteria</taxon>
        <taxon>Bacillati</taxon>
        <taxon>Bacillota</taxon>
        <taxon>Bacilli</taxon>
        <taxon>Bacillales</taxon>
        <taxon>Staphylococcaceae</taxon>
        <taxon>Macrococcus</taxon>
    </lineage>
</organism>
<evidence type="ECO:0000256" key="6">
    <source>
        <dbReference type="ARBA" id="ARBA00023136"/>
    </source>
</evidence>
<dbReference type="PANTHER" id="PTHR42810:SF2">
    <property type="entry name" value="PURINE PERMEASE C1399.01C-RELATED"/>
    <property type="match status" value="1"/>
</dbReference>
<feature type="transmembrane region" description="Helical" evidence="7">
    <location>
        <begin position="318"/>
        <end position="338"/>
    </location>
</feature>
<dbReference type="InterPro" id="IPR006043">
    <property type="entry name" value="NCS2"/>
</dbReference>
<feature type="transmembrane region" description="Helical" evidence="7">
    <location>
        <begin position="170"/>
        <end position="188"/>
    </location>
</feature>
<dbReference type="PANTHER" id="PTHR42810">
    <property type="entry name" value="PURINE PERMEASE C1399.01C-RELATED"/>
    <property type="match status" value="1"/>
</dbReference>
<feature type="transmembrane region" description="Helical" evidence="7">
    <location>
        <begin position="99"/>
        <end position="118"/>
    </location>
</feature>
<keyword evidence="9" id="KW-1185">Reference proteome</keyword>
<reference evidence="8 9" key="1">
    <citation type="submission" date="2019-01" db="EMBL/GenBank/DDBJ databases">
        <title>Draft genome sequences of the type strains of six Macrococcus species.</title>
        <authorList>
            <person name="Mazhar S."/>
            <person name="Altermann E."/>
            <person name="Hill C."/>
            <person name="Mcauliffe O."/>
        </authorList>
    </citation>
    <scope>NUCLEOTIDE SEQUENCE [LARGE SCALE GENOMIC DNA]</scope>
    <source>
        <strain evidence="8 9">CCM4815</strain>
    </source>
</reference>
<evidence type="ECO:0000313" key="9">
    <source>
        <dbReference type="Proteomes" id="UP000294802"/>
    </source>
</evidence>
<feature type="transmembrane region" description="Helical" evidence="7">
    <location>
        <begin position="240"/>
        <end position="259"/>
    </location>
</feature>
<dbReference type="RefSeq" id="WP_133444342.1">
    <property type="nucleotide sequence ID" value="NZ_SCWB01000015.1"/>
</dbReference>
<feature type="transmembrane region" description="Helical" evidence="7">
    <location>
        <begin position="27"/>
        <end position="47"/>
    </location>
</feature>
<evidence type="ECO:0000256" key="4">
    <source>
        <dbReference type="ARBA" id="ARBA00022692"/>
    </source>
</evidence>
<dbReference type="Pfam" id="PF00860">
    <property type="entry name" value="Xan_ur_permease"/>
    <property type="match status" value="1"/>
</dbReference>
<keyword evidence="5 7" id="KW-1133">Transmembrane helix</keyword>
<comment type="similarity">
    <text evidence="2">Belongs to the nucleobase:cation symporter-2 (NCS2) (TC 2.A.40) family.</text>
</comment>
<keyword evidence="3" id="KW-0813">Transport</keyword>
<sequence>MKTNEEIYERTVEPVYDVHDKPRAREWLLLSSQHLFAMFGATVLVPYLTGLPVSAALIASGLGTLLYLLITKGMIPAYLGSSFAFITPIIVGLKTHDLGGMLMALFMSGLFYIVIGLVIKLTGTDWLLKLLPPVVVGPVIMVIGLGLAPVAVNMAMYKDSAKMTGYSGEYLLIAMVTLLTVVAFNIFAKGFFSIIPVLMGIVIGYITAVLLGVVDFSGISKASWLQMPDIYMPFRDYEPTFDWMLIIIMLPIVLVTVSEHIGHQVVINKIVGRNFFKNPGLHRSLIGDGVSTMISSIIGGPPSTTYGENIGVLAITRIYSVWVIGGAAVLALILGFVGKFTALVSSIPTPVMGGVSILLFGIIAASGLRMLVESKVDFGDKRNLVIASVILVLGIGKAHIDLRIQDIHLNVEGMALAALAGILLNLILPEAKVHEDYE</sequence>
<dbReference type="Proteomes" id="UP000294802">
    <property type="component" value="Unassembled WGS sequence"/>
</dbReference>
<gene>
    <name evidence="8" type="ORF">ERX29_08940</name>
</gene>
<proteinExistence type="inferred from homology"/>
<evidence type="ECO:0000256" key="1">
    <source>
        <dbReference type="ARBA" id="ARBA00004141"/>
    </source>
</evidence>
<evidence type="ECO:0000256" key="7">
    <source>
        <dbReference type="SAM" id="Phobius"/>
    </source>
</evidence>
<dbReference type="EMBL" id="SCWB01000015">
    <property type="protein sequence ID" value="TDM07332.1"/>
    <property type="molecule type" value="Genomic_DNA"/>
</dbReference>
<feature type="transmembrane region" description="Helical" evidence="7">
    <location>
        <begin position="130"/>
        <end position="150"/>
    </location>
</feature>
<comment type="subcellular location">
    <subcellularLocation>
        <location evidence="1">Membrane</location>
        <topology evidence="1">Multi-pass membrane protein</topology>
    </subcellularLocation>
</comment>
<feature type="transmembrane region" description="Helical" evidence="7">
    <location>
        <begin position="195"/>
        <end position="220"/>
    </location>
</feature>